<gene>
    <name evidence="2" type="ORF">RND81_01G139200</name>
</gene>
<reference evidence="2" key="1">
    <citation type="submission" date="2024-03" db="EMBL/GenBank/DDBJ databases">
        <title>WGS assembly of Saponaria officinalis var. Norfolk2.</title>
        <authorList>
            <person name="Jenkins J."/>
            <person name="Shu S."/>
            <person name="Grimwood J."/>
            <person name="Barry K."/>
            <person name="Goodstein D."/>
            <person name="Schmutz J."/>
            <person name="Leebens-Mack J."/>
            <person name="Osbourn A."/>
        </authorList>
    </citation>
    <scope>NUCLEOTIDE SEQUENCE [LARGE SCALE GENOMIC DNA]</scope>
    <source>
        <strain evidence="2">JIC</strain>
    </source>
</reference>
<dbReference type="GO" id="GO:0009733">
    <property type="term" value="P:response to auxin"/>
    <property type="evidence" value="ECO:0007669"/>
    <property type="project" value="InterPro"/>
</dbReference>
<dbReference type="Proteomes" id="UP001443914">
    <property type="component" value="Unassembled WGS sequence"/>
</dbReference>
<name>A0AAW1N7H5_SAPOF</name>
<keyword evidence="3" id="KW-1185">Reference proteome</keyword>
<dbReference type="Pfam" id="PF02519">
    <property type="entry name" value="Auxin_inducible"/>
    <property type="match status" value="1"/>
</dbReference>
<organism evidence="2 3">
    <name type="scientific">Saponaria officinalis</name>
    <name type="common">Common soapwort</name>
    <name type="synonym">Lychnis saponaria</name>
    <dbReference type="NCBI Taxonomy" id="3572"/>
    <lineage>
        <taxon>Eukaryota</taxon>
        <taxon>Viridiplantae</taxon>
        <taxon>Streptophyta</taxon>
        <taxon>Embryophyta</taxon>
        <taxon>Tracheophyta</taxon>
        <taxon>Spermatophyta</taxon>
        <taxon>Magnoliopsida</taxon>
        <taxon>eudicotyledons</taxon>
        <taxon>Gunneridae</taxon>
        <taxon>Pentapetalae</taxon>
        <taxon>Caryophyllales</taxon>
        <taxon>Caryophyllaceae</taxon>
        <taxon>Caryophylleae</taxon>
        <taxon>Saponaria</taxon>
    </lineage>
</organism>
<evidence type="ECO:0000313" key="3">
    <source>
        <dbReference type="Proteomes" id="UP001443914"/>
    </source>
</evidence>
<dbReference type="InterPro" id="IPR003676">
    <property type="entry name" value="SAUR_fam"/>
</dbReference>
<dbReference type="PANTHER" id="PTHR31374">
    <property type="entry name" value="AUXIN-INDUCED PROTEIN-LIKE-RELATED"/>
    <property type="match status" value="1"/>
</dbReference>
<comment type="caution">
    <text evidence="2">The sequence shown here is derived from an EMBL/GenBank/DDBJ whole genome shotgun (WGS) entry which is preliminary data.</text>
</comment>
<proteinExistence type="inferred from homology"/>
<comment type="similarity">
    <text evidence="1">Belongs to the ARG7 family.</text>
</comment>
<protein>
    <submittedName>
        <fullName evidence="2">Uncharacterized protein</fullName>
    </submittedName>
</protein>
<evidence type="ECO:0000313" key="2">
    <source>
        <dbReference type="EMBL" id="KAK9757089.1"/>
    </source>
</evidence>
<accession>A0AAW1N7H5</accession>
<evidence type="ECO:0000256" key="1">
    <source>
        <dbReference type="ARBA" id="ARBA00006974"/>
    </source>
</evidence>
<sequence length="160" mass="18508">MSIFCLRKLMDVSRARSFHRLKILLRACRHRGRSLPLKTYYTRLEDCDPSFTEALLAREEVSVGRWCRTRTEKVPRGFVPVYVGSEETRFVIPMVFLSMPEFSKLMDSTADEFGFEQEGGLKIACEEDDFEEILLKCLAYHKGKNKSGINMSLEDYSCSL</sequence>
<dbReference type="PANTHER" id="PTHR31374:SF139">
    <property type="entry name" value="OS02G0143300 PROTEIN"/>
    <property type="match status" value="1"/>
</dbReference>
<dbReference type="AlphaFoldDB" id="A0AAW1N7H5"/>
<dbReference type="EMBL" id="JBDFQZ010000001">
    <property type="protein sequence ID" value="KAK9757089.1"/>
    <property type="molecule type" value="Genomic_DNA"/>
</dbReference>